<comment type="catalytic activity">
    <reaction evidence="1">
        <text>L-alanine = D-alanine</text>
        <dbReference type="Rhea" id="RHEA:20249"/>
        <dbReference type="ChEBI" id="CHEBI:57416"/>
        <dbReference type="ChEBI" id="CHEBI:57972"/>
        <dbReference type="EC" id="5.1.1.1"/>
    </reaction>
</comment>
<dbReference type="PANTHER" id="PTHR30511:SF4">
    <property type="entry name" value="ALANINE RACEMASE, BIOSYNTHETIC"/>
    <property type="match status" value="1"/>
</dbReference>
<dbReference type="EMBL" id="NRHC01000026">
    <property type="protein sequence ID" value="RIY33746.1"/>
    <property type="molecule type" value="Genomic_DNA"/>
</dbReference>
<dbReference type="Gene3D" id="2.40.37.10">
    <property type="entry name" value="Lyase, Ornithine Decarboxylase, Chain A, domain 1"/>
    <property type="match status" value="1"/>
</dbReference>
<name>A0A3A1Y8U9_9GAMM</name>
<comment type="similarity">
    <text evidence="3">Belongs to the alanine racemase family.</text>
</comment>
<dbReference type="GO" id="GO:0005829">
    <property type="term" value="C:cytosol"/>
    <property type="evidence" value="ECO:0007669"/>
    <property type="project" value="TreeGrafter"/>
</dbReference>
<evidence type="ECO:0000256" key="2">
    <source>
        <dbReference type="ARBA" id="ARBA00001933"/>
    </source>
</evidence>
<comment type="pathway">
    <text evidence="7">Amino-acid biosynthesis; D-alanine biosynthesis; D-alanine from L-alanine: step 1/1.</text>
</comment>
<evidence type="ECO:0000313" key="9">
    <source>
        <dbReference type="EMBL" id="RIY33746.1"/>
    </source>
</evidence>
<keyword evidence="6" id="KW-0413">Isomerase</keyword>
<dbReference type="SUPFAM" id="SSF51419">
    <property type="entry name" value="PLP-binding barrel"/>
    <property type="match status" value="1"/>
</dbReference>
<sequence>MKYPKAIINTKTLQHNFSLIQDQNPEAHIIALVNANAYGHGMVEIARALENNVGAFATTRLDEAENLRDNGITTPIIVLQGFTNLVELFKINDLKLQPVISNQAQLDLIIHYNEHLSGLKVWFSLQDDKHYEGFETIDLNVIQKIKSIKSIGLMCYSLTKEAKSLLESRVVSDVAIMDYVAPNDLNSITAQVWQSSGVQLYGLQTNSFYINNLITVMNLETLVVQIHYRKAGDKIGYGSIYTVPEDTYIGVVAIGYGDGYPRNAPYGTPVWLNGREVPIVGRVSMDMLTVDLGPNLCDKVGDKVVLWGDKLNLDTIASKVGIKDFELTSYLTERVKHEFN</sequence>
<dbReference type="InterPro" id="IPR011079">
    <property type="entry name" value="Ala_racemase_C"/>
</dbReference>
<organism evidence="9 10">
    <name type="scientific">Psittacicella hinzii</name>
    <dbReference type="NCBI Taxonomy" id="2028575"/>
    <lineage>
        <taxon>Bacteria</taxon>
        <taxon>Pseudomonadati</taxon>
        <taxon>Pseudomonadota</taxon>
        <taxon>Gammaproteobacteria</taxon>
        <taxon>Pasteurellales</taxon>
        <taxon>Psittacicellaceae</taxon>
        <taxon>Psittacicella</taxon>
    </lineage>
</organism>
<dbReference type="SUPFAM" id="SSF50621">
    <property type="entry name" value="Alanine racemase C-terminal domain-like"/>
    <property type="match status" value="1"/>
</dbReference>
<comment type="cofactor">
    <cofactor evidence="2">
        <name>pyridoxal 5'-phosphate</name>
        <dbReference type="ChEBI" id="CHEBI:597326"/>
    </cofactor>
</comment>
<evidence type="ECO:0000256" key="4">
    <source>
        <dbReference type="ARBA" id="ARBA00013089"/>
    </source>
</evidence>
<evidence type="ECO:0000313" key="10">
    <source>
        <dbReference type="Proteomes" id="UP000265691"/>
    </source>
</evidence>
<dbReference type="InterPro" id="IPR009006">
    <property type="entry name" value="Ala_racemase/Decarboxylase_C"/>
</dbReference>
<evidence type="ECO:0000256" key="3">
    <source>
        <dbReference type="ARBA" id="ARBA00007880"/>
    </source>
</evidence>
<proteinExistence type="inferred from homology"/>
<dbReference type="Pfam" id="PF01168">
    <property type="entry name" value="Ala_racemase_N"/>
    <property type="match status" value="1"/>
</dbReference>
<dbReference type="GO" id="GO:0030170">
    <property type="term" value="F:pyridoxal phosphate binding"/>
    <property type="evidence" value="ECO:0007669"/>
    <property type="project" value="TreeGrafter"/>
</dbReference>
<dbReference type="SMART" id="SM01005">
    <property type="entry name" value="Ala_racemase_C"/>
    <property type="match status" value="1"/>
</dbReference>
<gene>
    <name evidence="9" type="ORF">CKF54_02395</name>
</gene>
<dbReference type="InterPro" id="IPR000821">
    <property type="entry name" value="Ala_racemase"/>
</dbReference>
<feature type="domain" description="Alanine racemase C-terminal" evidence="8">
    <location>
        <begin position="216"/>
        <end position="340"/>
    </location>
</feature>
<dbReference type="Gene3D" id="3.20.20.10">
    <property type="entry name" value="Alanine racemase"/>
    <property type="match status" value="1"/>
</dbReference>
<evidence type="ECO:0000256" key="6">
    <source>
        <dbReference type="ARBA" id="ARBA00023235"/>
    </source>
</evidence>
<keyword evidence="10" id="KW-1185">Reference proteome</keyword>
<dbReference type="EC" id="5.1.1.1" evidence="4"/>
<evidence type="ECO:0000256" key="1">
    <source>
        <dbReference type="ARBA" id="ARBA00000316"/>
    </source>
</evidence>
<dbReference type="AlphaFoldDB" id="A0A3A1Y8U9"/>
<protein>
    <recommendedName>
        <fullName evidence="4">alanine racemase</fullName>
        <ecNumber evidence="4">5.1.1.1</ecNumber>
    </recommendedName>
</protein>
<reference evidence="9 10" key="1">
    <citation type="submission" date="2017-08" db="EMBL/GenBank/DDBJ databases">
        <title>Reclassification of Bisgaard taxon 37 and 44.</title>
        <authorList>
            <person name="Christensen H."/>
        </authorList>
    </citation>
    <scope>NUCLEOTIDE SEQUENCE [LARGE SCALE GENOMIC DNA]</scope>
    <source>
        <strain evidence="9 10">B96_3</strain>
    </source>
</reference>
<dbReference type="GO" id="GO:0006522">
    <property type="term" value="P:alanine metabolic process"/>
    <property type="evidence" value="ECO:0007669"/>
    <property type="project" value="InterPro"/>
</dbReference>
<dbReference type="OrthoDB" id="9813814at2"/>
<comment type="caution">
    <text evidence="9">The sequence shown here is derived from an EMBL/GenBank/DDBJ whole genome shotgun (WGS) entry which is preliminary data.</text>
</comment>
<dbReference type="PANTHER" id="PTHR30511">
    <property type="entry name" value="ALANINE RACEMASE"/>
    <property type="match status" value="1"/>
</dbReference>
<accession>A0A3A1Y8U9</accession>
<dbReference type="InterPro" id="IPR001608">
    <property type="entry name" value="Ala_racemase_N"/>
</dbReference>
<evidence type="ECO:0000259" key="8">
    <source>
        <dbReference type="SMART" id="SM01005"/>
    </source>
</evidence>
<keyword evidence="5" id="KW-0663">Pyridoxal phosphate</keyword>
<dbReference type="RefSeq" id="WP_119524693.1">
    <property type="nucleotide sequence ID" value="NZ_NRHC01000026.1"/>
</dbReference>
<dbReference type="InterPro" id="IPR029066">
    <property type="entry name" value="PLP-binding_barrel"/>
</dbReference>
<dbReference type="Pfam" id="PF00842">
    <property type="entry name" value="Ala_racemase_C"/>
    <property type="match status" value="1"/>
</dbReference>
<dbReference type="PRINTS" id="PR00992">
    <property type="entry name" value="ALARACEMASE"/>
</dbReference>
<dbReference type="Proteomes" id="UP000265691">
    <property type="component" value="Unassembled WGS sequence"/>
</dbReference>
<evidence type="ECO:0000256" key="7">
    <source>
        <dbReference type="ARBA" id="ARBA00037912"/>
    </source>
</evidence>
<evidence type="ECO:0000256" key="5">
    <source>
        <dbReference type="ARBA" id="ARBA00022898"/>
    </source>
</evidence>
<dbReference type="GO" id="GO:0008784">
    <property type="term" value="F:alanine racemase activity"/>
    <property type="evidence" value="ECO:0007669"/>
    <property type="project" value="InterPro"/>
</dbReference>